<keyword evidence="2" id="KW-1185">Reference proteome</keyword>
<evidence type="ECO:0000313" key="1">
    <source>
        <dbReference type="EMBL" id="MEK8089655.1"/>
    </source>
</evidence>
<reference evidence="1 2" key="1">
    <citation type="submission" date="2024-04" db="EMBL/GenBank/DDBJ databases">
        <authorList>
            <person name="Abashina T."/>
            <person name="Shaikin A."/>
        </authorList>
    </citation>
    <scope>NUCLEOTIDE SEQUENCE [LARGE SCALE GENOMIC DNA]</scope>
    <source>
        <strain evidence="1 2">AAFK</strain>
    </source>
</reference>
<accession>A0ABU9DAF3</accession>
<comment type="caution">
    <text evidence="1">The sequence shown here is derived from an EMBL/GenBank/DDBJ whole genome shotgun (WGS) entry which is preliminary data.</text>
</comment>
<organism evidence="1 2">
    <name type="scientific">Thermithiobacillus plumbiphilus</name>
    <dbReference type="NCBI Taxonomy" id="1729899"/>
    <lineage>
        <taxon>Bacteria</taxon>
        <taxon>Pseudomonadati</taxon>
        <taxon>Pseudomonadota</taxon>
        <taxon>Acidithiobacillia</taxon>
        <taxon>Acidithiobacillales</taxon>
        <taxon>Thermithiobacillaceae</taxon>
        <taxon>Thermithiobacillus</taxon>
    </lineage>
</organism>
<proteinExistence type="predicted"/>
<dbReference type="EMBL" id="JBBPCO010000006">
    <property type="protein sequence ID" value="MEK8089655.1"/>
    <property type="molecule type" value="Genomic_DNA"/>
</dbReference>
<name>A0ABU9DAF3_9PROT</name>
<dbReference type="Proteomes" id="UP001446205">
    <property type="component" value="Unassembled WGS sequence"/>
</dbReference>
<gene>
    <name evidence="1" type="ORF">WOB96_07730</name>
</gene>
<evidence type="ECO:0000313" key="2">
    <source>
        <dbReference type="Proteomes" id="UP001446205"/>
    </source>
</evidence>
<protein>
    <submittedName>
        <fullName evidence="1">Uncharacterized protein</fullName>
    </submittedName>
</protein>
<sequence>MPEEEADSLCWGCVYYPPNLPRHAYAEADWQMLQSLSCAFEYQPGSADCLGSRKTSCSLLDLEAMAGQIRVDAKQNSAGSS</sequence>
<dbReference type="RefSeq" id="WP_341370708.1">
    <property type="nucleotide sequence ID" value="NZ_JBBPCO010000006.1"/>
</dbReference>